<dbReference type="AlphaFoldDB" id="H6N4Y0"/>
<evidence type="ECO:0000256" key="9">
    <source>
        <dbReference type="ARBA" id="ARBA00023239"/>
    </source>
</evidence>
<protein>
    <recommendedName>
        <fullName evidence="5">Enolase</fullName>
        <ecNumber evidence="4">4.2.1.11</ecNumber>
    </recommendedName>
</protein>
<keyword evidence="11" id="KW-0614">Plasmid</keyword>
<sequence>MIDMVVDWVDDFPIASIGDALDEEDWGGWQELTRRIGHRTNLIGDDLFTTDRVRLDRGIRLGAGTGVLVKVNQNGTLTGTLDVVTRARAASFVPVVSARSGETEDSFISDLAVGAAAGQIKIESVRCSDRVSKYNQLLRIAEDPTLQFAGMTAYPRHSTAEITTSV</sequence>
<dbReference type="SMART" id="SM01192">
    <property type="entry name" value="Enolase_C"/>
    <property type="match status" value="1"/>
</dbReference>
<dbReference type="UniPathway" id="UPA00109">
    <property type="reaction ID" value="UER00187"/>
</dbReference>
<dbReference type="PANTHER" id="PTHR11902">
    <property type="entry name" value="ENOLASE"/>
    <property type="match status" value="1"/>
</dbReference>
<comment type="similarity">
    <text evidence="3">Belongs to the enolase family.</text>
</comment>
<keyword evidence="9 11" id="KW-0456">Lyase</keyword>
<dbReference type="Pfam" id="PF00113">
    <property type="entry name" value="Enolase_C"/>
    <property type="match status" value="1"/>
</dbReference>
<gene>
    <name evidence="11" type="ordered locus">GPOL_174p00010</name>
</gene>
<accession>H6N4Y0</accession>
<dbReference type="GO" id="GO:0004634">
    <property type="term" value="F:phosphopyruvate hydratase activity"/>
    <property type="evidence" value="ECO:0007669"/>
    <property type="project" value="UniProtKB-EC"/>
</dbReference>
<evidence type="ECO:0000256" key="7">
    <source>
        <dbReference type="ARBA" id="ARBA00022842"/>
    </source>
</evidence>
<evidence type="ECO:0000256" key="8">
    <source>
        <dbReference type="ARBA" id="ARBA00023152"/>
    </source>
</evidence>
<comment type="pathway">
    <text evidence="2">Carbohydrate degradation; glycolysis; pyruvate from D-glyceraldehyde 3-phosphate: step 4/5.</text>
</comment>
<dbReference type="PRINTS" id="PR00148">
    <property type="entry name" value="ENOLASE"/>
</dbReference>
<evidence type="ECO:0000256" key="3">
    <source>
        <dbReference type="ARBA" id="ARBA00009604"/>
    </source>
</evidence>
<dbReference type="HOGENOM" id="CLU_031223_4_0_11"/>
<evidence type="ECO:0000256" key="5">
    <source>
        <dbReference type="ARBA" id="ARBA00017068"/>
    </source>
</evidence>
<dbReference type="EMBL" id="CP003120">
    <property type="protein sequence ID" value="AFA76025.1"/>
    <property type="molecule type" value="Genomic_DNA"/>
</dbReference>
<dbReference type="PANTHER" id="PTHR11902:SF1">
    <property type="entry name" value="ENOLASE"/>
    <property type="match status" value="1"/>
</dbReference>
<evidence type="ECO:0000313" key="12">
    <source>
        <dbReference type="Proteomes" id="UP000009154"/>
    </source>
</evidence>
<dbReference type="Proteomes" id="UP000009154">
    <property type="component" value="Plasmid p174"/>
</dbReference>
<evidence type="ECO:0000259" key="10">
    <source>
        <dbReference type="SMART" id="SM01192"/>
    </source>
</evidence>
<dbReference type="eggNOG" id="COG0148">
    <property type="taxonomic scope" value="Bacteria"/>
</dbReference>
<dbReference type="KEGG" id="gpo:GPOL_174p00010"/>
<dbReference type="GO" id="GO:0000287">
    <property type="term" value="F:magnesium ion binding"/>
    <property type="evidence" value="ECO:0007669"/>
    <property type="project" value="InterPro"/>
</dbReference>
<keyword evidence="7" id="KW-0460">Magnesium</keyword>
<evidence type="ECO:0000313" key="11">
    <source>
        <dbReference type="EMBL" id="AFA76025.1"/>
    </source>
</evidence>
<dbReference type="PROSITE" id="PS00164">
    <property type="entry name" value="ENOLASE"/>
    <property type="match status" value="1"/>
</dbReference>
<evidence type="ECO:0000256" key="4">
    <source>
        <dbReference type="ARBA" id="ARBA00012058"/>
    </source>
</evidence>
<proteinExistence type="inferred from homology"/>
<dbReference type="InterPro" id="IPR020809">
    <property type="entry name" value="Enolase_CS"/>
</dbReference>
<name>H6N4Y0_GORPV</name>
<dbReference type="GO" id="GO:0006096">
    <property type="term" value="P:glycolytic process"/>
    <property type="evidence" value="ECO:0007669"/>
    <property type="project" value="UniProtKB-UniPathway"/>
</dbReference>
<geneLocation type="plasmid" evidence="11 12">
    <name>p174</name>
</geneLocation>
<dbReference type="InterPro" id="IPR036849">
    <property type="entry name" value="Enolase-like_C_sf"/>
</dbReference>
<evidence type="ECO:0000256" key="1">
    <source>
        <dbReference type="ARBA" id="ARBA00001946"/>
    </source>
</evidence>
<dbReference type="InterPro" id="IPR000941">
    <property type="entry name" value="Enolase"/>
</dbReference>
<keyword evidence="12" id="KW-1185">Reference proteome</keyword>
<dbReference type="GO" id="GO:0000015">
    <property type="term" value="C:phosphopyruvate hydratase complex"/>
    <property type="evidence" value="ECO:0007669"/>
    <property type="project" value="InterPro"/>
</dbReference>
<dbReference type="Gene3D" id="3.20.20.120">
    <property type="entry name" value="Enolase-like C-terminal domain"/>
    <property type="match status" value="1"/>
</dbReference>
<feature type="domain" description="Enolase C-terminal TIM barrel" evidence="10">
    <location>
        <begin position="1"/>
        <end position="156"/>
    </location>
</feature>
<keyword evidence="6" id="KW-0964">Secreted</keyword>
<keyword evidence="8" id="KW-0324">Glycolysis</keyword>
<evidence type="ECO:0000256" key="6">
    <source>
        <dbReference type="ARBA" id="ARBA00022525"/>
    </source>
</evidence>
<dbReference type="SUPFAM" id="SSF51604">
    <property type="entry name" value="Enolase C-terminal domain-like"/>
    <property type="match status" value="1"/>
</dbReference>
<reference evidence="11 12" key="1">
    <citation type="journal article" date="2012" name="Appl. Environ. Microbiol.">
        <title>Involvement of two latex-clearing proteins during rubber degradation and insights into the subsequent degradation pathway revealed by the genome sequence of Gordonia polyisoprenivorans strain VH2.</title>
        <authorList>
            <person name="Hiessl S."/>
            <person name="Schuldes J."/>
            <person name="Thurmer A."/>
            <person name="Halbsguth T."/>
            <person name="Broker D."/>
            <person name="Angelov A."/>
            <person name="Liebl W."/>
            <person name="Daniel R."/>
            <person name="Steinbuchel A."/>
        </authorList>
    </citation>
    <scope>NUCLEOTIDE SEQUENCE [LARGE SCALE GENOMIC DNA]</scope>
    <source>
        <strain evidence="12">DSM 44266 / VH2</strain>
        <plasmid evidence="11 12">p174</plasmid>
    </source>
</reference>
<dbReference type="InterPro" id="IPR020810">
    <property type="entry name" value="Enolase_C"/>
</dbReference>
<dbReference type="EC" id="4.2.1.11" evidence="4"/>
<evidence type="ECO:0000256" key="2">
    <source>
        <dbReference type="ARBA" id="ARBA00005031"/>
    </source>
</evidence>
<organism evidence="11 12">
    <name type="scientific">Gordonia polyisoprenivorans (strain DSM 44266 / VH2)</name>
    <dbReference type="NCBI Taxonomy" id="1112204"/>
    <lineage>
        <taxon>Bacteria</taxon>
        <taxon>Bacillati</taxon>
        <taxon>Actinomycetota</taxon>
        <taxon>Actinomycetes</taxon>
        <taxon>Mycobacteriales</taxon>
        <taxon>Gordoniaceae</taxon>
        <taxon>Gordonia</taxon>
    </lineage>
</organism>
<comment type="cofactor">
    <cofactor evidence="1">
        <name>Mg(2+)</name>
        <dbReference type="ChEBI" id="CHEBI:18420"/>
    </cofactor>
</comment>